<dbReference type="NCBIfam" id="NF011980">
    <property type="entry name" value="PRK15445.1"/>
    <property type="match status" value="1"/>
</dbReference>
<dbReference type="RefSeq" id="WP_074941179.1">
    <property type="nucleotide sequence ID" value="NZ_FOWP01000013.1"/>
</dbReference>
<dbReference type="EMBL" id="FOWP01000013">
    <property type="protein sequence ID" value="SFP51988.1"/>
    <property type="molecule type" value="Genomic_DNA"/>
</dbReference>
<feature type="transmembrane region" description="Helical" evidence="6">
    <location>
        <begin position="91"/>
        <end position="109"/>
    </location>
</feature>
<proteinExistence type="inferred from homology"/>
<accession>A0A1I5R0F0</accession>
<dbReference type="PRINTS" id="PR00758">
    <property type="entry name" value="ARSENICPUMP"/>
</dbReference>
<dbReference type="GO" id="GO:0046685">
    <property type="term" value="P:response to arsenic-containing substance"/>
    <property type="evidence" value="ECO:0007669"/>
    <property type="project" value="UniProtKB-KW"/>
</dbReference>
<dbReference type="STRING" id="658457.SAMN05216601_113151"/>
<evidence type="ECO:0000256" key="2">
    <source>
        <dbReference type="ARBA" id="ARBA00022475"/>
    </source>
</evidence>
<dbReference type="NCBIfam" id="TIGR00935">
    <property type="entry name" value="2a45"/>
    <property type="match status" value="1"/>
</dbReference>
<feature type="transmembrane region" description="Helical" evidence="6">
    <location>
        <begin position="138"/>
        <end position="160"/>
    </location>
</feature>
<feature type="transmembrane region" description="Helical" evidence="6">
    <location>
        <begin position="115"/>
        <end position="131"/>
    </location>
</feature>
<dbReference type="CDD" id="cd01118">
    <property type="entry name" value="ArsB_permease"/>
    <property type="match status" value="1"/>
</dbReference>
<protein>
    <recommendedName>
        <fullName evidence="6">Arsenical pump membrane protein</fullName>
    </recommendedName>
</protein>
<dbReference type="Pfam" id="PF02040">
    <property type="entry name" value="ArsB"/>
    <property type="match status" value="1"/>
</dbReference>
<feature type="transmembrane region" description="Helical" evidence="6">
    <location>
        <begin position="172"/>
        <end position="198"/>
    </location>
</feature>
<keyword evidence="6" id="KW-0813">Transport</keyword>
<keyword evidence="6" id="KW-0059">Arsenical resistance</keyword>
<dbReference type="GO" id="GO:0008490">
    <property type="term" value="F:arsenite secondary active transmembrane transporter activity"/>
    <property type="evidence" value="ECO:0007669"/>
    <property type="project" value="TreeGrafter"/>
</dbReference>
<evidence type="ECO:0000256" key="6">
    <source>
        <dbReference type="RuleBase" id="RU004993"/>
    </source>
</evidence>
<feature type="transmembrane region" description="Helical" evidence="6">
    <location>
        <begin position="312"/>
        <end position="331"/>
    </location>
</feature>
<dbReference type="GO" id="GO:0005886">
    <property type="term" value="C:plasma membrane"/>
    <property type="evidence" value="ECO:0007669"/>
    <property type="project" value="UniProtKB-SubCell"/>
</dbReference>
<dbReference type="OrthoDB" id="9774335at2"/>
<comment type="caution">
    <text evidence="6">Lacks conserved residue(s) required for the propagation of feature annotation.</text>
</comment>
<keyword evidence="3 6" id="KW-0812">Transmembrane</keyword>
<reference evidence="7 8" key="1">
    <citation type="submission" date="2016-10" db="EMBL/GenBank/DDBJ databases">
        <authorList>
            <person name="de Groot N.N."/>
        </authorList>
    </citation>
    <scope>NUCLEOTIDE SEQUENCE [LARGE SCALE GENOMIC DNA]</scope>
    <source>
        <strain evidence="7 8">CCUG 59231</strain>
    </source>
</reference>
<sequence length="427" mass="44670">MLIAVAIFLFTLILVIWQPRGLGVGWSASLGAVLALATGVVSFADIPTVWDIVWNATATFIAVIIISLLLDEAGFFEWAALHVARCAGGSGARLFAFSILLGAAVSALFANDGAALILTPIVISMLLALRFSPASTLAFVMAAGFIADTASLPLVVSNLVNIVSADYFDIGFGAYAAVMVPVNLVSVAATLLVLWLFFHRDIPARYEVAALQAPSQAIRDVSTFKVGWAVLLALLVGLFALEPLGIPISAVAAACAALLFAVAARGKRIATGKVLREAPWQVVIFSLGMYLVVYGLSNAGLTAELTRLLDSFAAYGIWGAALGTGLLSALLSSLMNNMPSVLIGALAIDASQASGAVREAMIYANVIGCDLGPKITPIGSLATLLWLHVLARKGIRVTWGYYFKVGIVLTLPVLLLTLSALALRLSL</sequence>
<feature type="transmembrane region" description="Helical" evidence="6">
    <location>
        <begin position="278"/>
        <end position="297"/>
    </location>
</feature>
<dbReference type="AlphaFoldDB" id="A0A1I5R0F0"/>
<dbReference type="GO" id="GO:0042960">
    <property type="term" value="F:antimonite secondary active transmembrane transporter activity"/>
    <property type="evidence" value="ECO:0007669"/>
    <property type="project" value="TreeGrafter"/>
</dbReference>
<feature type="transmembrane region" description="Helical" evidence="6">
    <location>
        <begin position="246"/>
        <end position="266"/>
    </location>
</feature>
<evidence type="ECO:0000256" key="5">
    <source>
        <dbReference type="ARBA" id="ARBA00023136"/>
    </source>
</evidence>
<organism evidence="7 8">
    <name type="scientific">Ectopseudomonas composti</name>
    <dbReference type="NCBI Taxonomy" id="658457"/>
    <lineage>
        <taxon>Bacteria</taxon>
        <taxon>Pseudomonadati</taxon>
        <taxon>Pseudomonadota</taxon>
        <taxon>Gammaproteobacteria</taxon>
        <taxon>Pseudomonadales</taxon>
        <taxon>Pseudomonadaceae</taxon>
        <taxon>Ectopseudomonas</taxon>
    </lineage>
</organism>
<feature type="transmembrane region" description="Helical" evidence="6">
    <location>
        <begin position="51"/>
        <end position="70"/>
    </location>
</feature>
<dbReference type="Proteomes" id="UP000182400">
    <property type="component" value="Unassembled WGS sequence"/>
</dbReference>
<keyword evidence="2" id="KW-1003">Cell membrane</keyword>
<feature type="transmembrane region" description="Helical" evidence="6">
    <location>
        <begin position="222"/>
        <end position="240"/>
    </location>
</feature>
<keyword evidence="5 6" id="KW-0472">Membrane</keyword>
<dbReference type="PANTHER" id="PTHR43302">
    <property type="entry name" value="TRANSPORTER ARSB-RELATED"/>
    <property type="match status" value="1"/>
</dbReference>
<evidence type="ECO:0000256" key="1">
    <source>
        <dbReference type="ARBA" id="ARBA00004651"/>
    </source>
</evidence>
<comment type="function">
    <text evidence="6">Involved in arsenical resistance. Thought to form the channel of an arsenite pump.</text>
</comment>
<evidence type="ECO:0000313" key="8">
    <source>
        <dbReference type="Proteomes" id="UP000182400"/>
    </source>
</evidence>
<dbReference type="PANTHER" id="PTHR43302:SF5">
    <property type="entry name" value="TRANSPORTER ARSB-RELATED"/>
    <property type="match status" value="1"/>
</dbReference>
<feature type="transmembrane region" description="Helical" evidence="6">
    <location>
        <begin position="401"/>
        <end position="423"/>
    </location>
</feature>
<evidence type="ECO:0000256" key="3">
    <source>
        <dbReference type="ARBA" id="ARBA00022692"/>
    </source>
</evidence>
<name>A0A1I5R0F0_9GAMM</name>
<keyword evidence="4 6" id="KW-1133">Transmembrane helix</keyword>
<evidence type="ECO:0000256" key="4">
    <source>
        <dbReference type="ARBA" id="ARBA00022989"/>
    </source>
</evidence>
<comment type="similarity">
    <text evidence="6">Belongs to the ArsB family.</text>
</comment>
<comment type="subcellular location">
    <subcellularLocation>
        <location evidence="1 6">Cell membrane</location>
        <topology evidence="1 6">Multi-pass membrane protein</topology>
    </subcellularLocation>
</comment>
<gene>
    <name evidence="7" type="ORF">SAMN05216601_113151</name>
</gene>
<dbReference type="InterPro" id="IPR000802">
    <property type="entry name" value="Arsenical_pump_ArsB"/>
</dbReference>
<evidence type="ECO:0000313" key="7">
    <source>
        <dbReference type="EMBL" id="SFP51988.1"/>
    </source>
</evidence>